<organism evidence="7 8">
    <name type="scientific">Owenia fusiformis</name>
    <name type="common">Polychaete worm</name>
    <dbReference type="NCBI Taxonomy" id="6347"/>
    <lineage>
        <taxon>Eukaryota</taxon>
        <taxon>Metazoa</taxon>
        <taxon>Spiralia</taxon>
        <taxon>Lophotrochozoa</taxon>
        <taxon>Annelida</taxon>
        <taxon>Polychaeta</taxon>
        <taxon>Sedentaria</taxon>
        <taxon>Canalipalpata</taxon>
        <taxon>Sabellida</taxon>
        <taxon>Oweniida</taxon>
        <taxon>Oweniidae</taxon>
        <taxon>Owenia</taxon>
    </lineage>
</organism>
<dbReference type="InterPro" id="IPR041036">
    <property type="entry name" value="GH5_C"/>
</dbReference>
<name>A0A8J1U2Z4_OWEFU</name>
<dbReference type="GO" id="GO:0004553">
    <property type="term" value="F:hydrolase activity, hydrolyzing O-glycosyl compounds"/>
    <property type="evidence" value="ECO:0007669"/>
    <property type="project" value="InterPro"/>
</dbReference>
<dbReference type="AlphaFoldDB" id="A0A8J1U2Z4"/>
<sequence length="504" mass="57782">MKDKAMASTWIVLTFSLLWVNVCVSCWPSQPFQSRTPKIKVRPDGHFVDPQGRVRMFHGFNKVEKGFPWYPASLLNETRLKLYEDWGFNAVRLGTMWAGAYPAKDQVNQTYMNTLGEIIDKLGNHGMYSILDMHQDVLTSKYKAYDGVPLWLIDMFPEPKHSYPWPLPSISQWAEGYLTEAVSSAFGCLYNNTNGALNYYTDFWKTVARQYMNKDSVLAYELMNEPWAGDIYEDPTLILPGRAGFKNLLPMWDWLADGIRKVDENTIIMYEPVTWAIYLHTEGFGTGFGHVPGGYTYKDRSALSYHYYCQILSPGDDHKPYPHWKQLVCDEVLLEQMFQVIKESINDTGGGGFLTEFGQDTPDSSANHTSTEEMSTVLDHADKNLQSWTYWDSQFFWPNGTVDYNVVKLFSRTYAQAIAGTPTFQKFDFLTGDYTFEYMHDPTINAPTELYVPTLHYPIGFNVTLTPGLKWSYEAKVQRMLITLHSNDIIDGPMVPVSLKIKAK</sequence>
<keyword evidence="8" id="KW-1185">Reference proteome</keyword>
<dbReference type="InterPro" id="IPR013780">
    <property type="entry name" value="Glyco_hydro_b"/>
</dbReference>
<feature type="domain" description="Glycoside hydrolase family 5 C-terminal" evidence="6">
    <location>
        <begin position="412"/>
        <end position="486"/>
    </location>
</feature>
<evidence type="ECO:0000256" key="1">
    <source>
        <dbReference type="ARBA" id="ARBA00005641"/>
    </source>
</evidence>
<dbReference type="GO" id="GO:0016042">
    <property type="term" value="P:lipid catabolic process"/>
    <property type="evidence" value="ECO:0007669"/>
    <property type="project" value="UniProtKB-ARBA"/>
</dbReference>
<gene>
    <name evidence="7" type="ORF">OFUS_LOCUS16628</name>
</gene>
<evidence type="ECO:0000259" key="5">
    <source>
        <dbReference type="Pfam" id="PF00150"/>
    </source>
</evidence>
<keyword evidence="3 4" id="KW-0326">Glycosidase</keyword>
<dbReference type="GO" id="GO:1901136">
    <property type="term" value="P:carbohydrate derivative catabolic process"/>
    <property type="evidence" value="ECO:0007669"/>
    <property type="project" value="UniProtKB-ARBA"/>
</dbReference>
<dbReference type="PANTHER" id="PTHR31308:SF3">
    <property type="entry name" value="ENDOGLYCOCERAMIDASE"/>
    <property type="match status" value="1"/>
</dbReference>
<evidence type="ECO:0000256" key="3">
    <source>
        <dbReference type="ARBA" id="ARBA00023295"/>
    </source>
</evidence>
<dbReference type="OrthoDB" id="1887033at2759"/>
<proteinExistence type="inferred from homology"/>
<dbReference type="InterPro" id="IPR001547">
    <property type="entry name" value="Glyco_hydro_5"/>
</dbReference>
<dbReference type="Gene3D" id="2.60.40.1180">
    <property type="entry name" value="Golgi alpha-mannosidase II"/>
    <property type="match status" value="1"/>
</dbReference>
<evidence type="ECO:0000256" key="2">
    <source>
        <dbReference type="ARBA" id="ARBA00022801"/>
    </source>
</evidence>
<dbReference type="InterPro" id="IPR017853">
    <property type="entry name" value="GH"/>
</dbReference>
<dbReference type="EMBL" id="CAIIXF020000008">
    <property type="protein sequence ID" value="CAH1791555.1"/>
    <property type="molecule type" value="Genomic_DNA"/>
</dbReference>
<protein>
    <submittedName>
        <fullName evidence="7">Uncharacterized protein</fullName>
    </submittedName>
</protein>
<evidence type="ECO:0000259" key="6">
    <source>
        <dbReference type="Pfam" id="PF18564"/>
    </source>
</evidence>
<dbReference type="Gene3D" id="3.20.20.80">
    <property type="entry name" value="Glycosidases"/>
    <property type="match status" value="1"/>
</dbReference>
<evidence type="ECO:0000313" key="8">
    <source>
        <dbReference type="Proteomes" id="UP000749559"/>
    </source>
</evidence>
<reference evidence="7" key="1">
    <citation type="submission" date="2022-03" db="EMBL/GenBank/DDBJ databases">
        <authorList>
            <person name="Martin C."/>
        </authorList>
    </citation>
    <scope>NUCLEOTIDE SEQUENCE</scope>
</reference>
<dbReference type="GO" id="GO:0000272">
    <property type="term" value="P:polysaccharide catabolic process"/>
    <property type="evidence" value="ECO:0007669"/>
    <property type="project" value="InterPro"/>
</dbReference>
<dbReference type="Proteomes" id="UP000749559">
    <property type="component" value="Unassembled WGS sequence"/>
</dbReference>
<keyword evidence="2 4" id="KW-0378">Hydrolase</keyword>
<dbReference type="PANTHER" id="PTHR31308">
    <property type="match status" value="1"/>
</dbReference>
<accession>A0A8J1U2Z4</accession>
<dbReference type="SUPFAM" id="SSF51445">
    <property type="entry name" value="(Trans)glycosidases"/>
    <property type="match status" value="1"/>
</dbReference>
<comment type="similarity">
    <text evidence="1 4">Belongs to the glycosyl hydrolase 5 (cellulase A) family.</text>
</comment>
<comment type="caution">
    <text evidence="7">The sequence shown here is derived from an EMBL/GenBank/DDBJ whole genome shotgun (WGS) entry which is preliminary data.</text>
</comment>
<feature type="domain" description="Glycoside hydrolase family 5" evidence="5">
    <location>
        <begin position="60"/>
        <end position="393"/>
    </location>
</feature>
<evidence type="ECO:0000256" key="4">
    <source>
        <dbReference type="RuleBase" id="RU361153"/>
    </source>
</evidence>
<evidence type="ECO:0000313" key="7">
    <source>
        <dbReference type="EMBL" id="CAH1791555.1"/>
    </source>
</evidence>
<dbReference type="Pfam" id="PF18564">
    <property type="entry name" value="Glyco_hydro_5_C"/>
    <property type="match status" value="1"/>
</dbReference>
<dbReference type="Pfam" id="PF00150">
    <property type="entry name" value="Cellulase"/>
    <property type="match status" value="1"/>
</dbReference>
<dbReference type="InterPro" id="IPR052066">
    <property type="entry name" value="Glycosphingolipid_Hydrolases"/>
</dbReference>